<keyword evidence="5" id="KW-0997">Cell inner membrane</keyword>
<reference evidence="13 14" key="1">
    <citation type="submission" date="2021-04" db="EMBL/GenBank/DDBJ databases">
        <title>Magnetospirillum sulfuroxidans sp. nov., a facultative chemolithoautotrophic sulfur-oxidizing alphaproteobacterium isolated from freshwater sediment and proposals for Paramagetospirillum gen. nov., and Magnetospirillaceae fam. nov.</title>
        <authorList>
            <person name="Koziaeva V."/>
            <person name="Geelhoed J.S."/>
            <person name="Sorokin D.Y."/>
            <person name="Grouzdev D.S."/>
        </authorList>
    </citation>
    <scope>NUCLEOTIDE SEQUENCE [LARGE SCALE GENOMIC DNA]</scope>
    <source>
        <strain evidence="13 14">J10</strain>
    </source>
</reference>
<keyword evidence="4" id="KW-1003">Cell membrane</keyword>
<evidence type="ECO:0000256" key="3">
    <source>
        <dbReference type="ARBA" id="ARBA00022448"/>
    </source>
</evidence>
<feature type="compositionally biased region" description="Low complexity" evidence="10">
    <location>
        <begin position="93"/>
        <end position="121"/>
    </location>
</feature>
<evidence type="ECO:0000256" key="6">
    <source>
        <dbReference type="ARBA" id="ARBA00022692"/>
    </source>
</evidence>
<keyword evidence="6" id="KW-0812">Transmembrane</keyword>
<evidence type="ECO:0000256" key="5">
    <source>
        <dbReference type="ARBA" id="ARBA00022519"/>
    </source>
</evidence>
<organism evidence="13 14">
    <name type="scientific">Magnetospirillum sulfuroxidans</name>
    <dbReference type="NCBI Taxonomy" id="611300"/>
    <lineage>
        <taxon>Bacteria</taxon>
        <taxon>Pseudomonadati</taxon>
        <taxon>Pseudomonadota</taxon>
        <taxon>Alphaproteobacteria</taxon>
        <taxon>Rhodospirillales</taxon>
        <taxon>Rhodospirillaceae</taxon>
        <taxon>Magnetospirillum</taxon>
    </lineage>
</organism>
<dbReference type="PANTHER" id="PTHR33446">
    <property type="entry name" value="PROTEIN TONB-RELATED"/>
    <property type="match status" value="1"/>
</dbReference>
<comment type="subcellular location">
    <subcellularLocation>
        <location evidence="1">Cell inner membrane</location>
        <topology evidence="1">Single-pass membrane protein</topology>
        <orientation evidence="1">Periplasmic side</orientation>
    </subcellularLocation>
</comment>
<keyword evidence="11" id="KW-0732">Signal</keyword>
<evidence type="ECO:0000313" key="13">
    <source>
        <dbReference type="EMBL" id="MBR9971473.1"/>
    </source>
</evidence>
<feature type="region of interest" description="Disordered" evidence="10">
    <location>
        <begin position="83"/>
        <end position="145"/>
    </location>
</feature>
<dbReference type="RefSeq" id="WP_211547268.1">
    <property type="nucleotide sequence ID" value="NZ_JAGTUF010000004.1"/>
</dbReference>
<dbReference type="Gene3D" id="3.30.1150.10">
    <property type="match status" value="1"/>
</dbReference>
<evidence type="ECO:0000256" key="4">
    <source>
        <dbReference type="ARBA" id="ARBA00022475"/>
    </source>
</evidence>
<keyword evidence="7" id="KW-0653">Protein transport</keyword>
<dbReference type="InterPro" id="IPR051045">
    <property type="entry name" value="TonB-dependent_transducer"/>
</dbReference>
<proteinExistence type="inferred from homology"/>
<dbReference type="SUPFAM" id="SSF74653">
    <property type="entry name" value="TolA/TonB C-terminal domain"/>
    <property type="match status" value="1"/>
</dbReference>
<dbReference type="InterPro" id="IPR037682">
    <property type="entry name" value="TonB_C"/>
</dbReference>
<name>A0ABS5IAM7_9PROT</name>
<sequence>MGKTRFRLGTALALSVLCHGGALAALLATSPPPRPVPPSQSYAVTFWHPPIPAPPQPAAPVAARTSEPAKAEPSKAELAKAELAKAQPRRPPVKAAAAKPVATPTVKTAPEEIAAPATEPTVIPASFTPLPAQPDAPPAPPPIVHRADYLSPPTPPVYPAPARRLGIEGTVIIRALVERPGIASQVTVWRSSGESLLDRSALEAVRNWRFHPMTQGGVIIAAWVEVPITFSISNT</sequence>
<dbReference type="PROSITE" id="PS52015">
    <property type="entry name" value="TONB_CTD"/>
    <property type="match status" value="1"/>
</dbReference>
<dbReference type="InterPro" id="IPR006260">
    <property type="entry name" value="TonB/TolA_C"/>
</dbReference>
<evidence type="ECO:0000259" key="12">
    <source>
        <dbReference type="PROSITE" id="PS52015"/>
    </source>
</evidence>
<feature type="domain" description="TonB C-terminal" evidence="12">
    <location>
        <begin position="143"/>
        <end position="235"/>
    </location>
</feature>
<dbReference type="EMBL" id="JAGTUF010000004">
    <property type="protein sequence ID" value="MBR9971473.1"/>
    <property type="molecule type" value="Genomic_DNA"/>
</dbReference>
<comment type="similarity">
    <text evidence="2">Belongs to the TonB family.</text>
</comment>
<evidence type="ECO:0000256" key="11">
    <source>
        <dbReference type="SAM" id="SignalP"/>
    </source>
</evidence>
<keyword evidence="14" id="KW-1185">Reference proteome</keyword>
<evidence type="ECO:0000256" key="10">
    <source>
        <dbReference type="SAM" id="MobiDB-lite"/>
    </source>
</evidence>
<dbReference type="Pfam" id="PF03544">
    <property type="entry name" value="TonB_C"/>
    <property type="match status" value="1"/>
</dbReference>
<accession>A0ABS5IAM7</accession>
<evidence type="ECO:0000256" key="2">
    <source>
        <dbReference type="ARBA" id="ARBA00006555"/>
    </source>
</evidence>
<protein>
    <submittedName>
        <fullName evidence="13">Energy transducer TonB</fullName>
    </submittedName>
</protein>
<evidence type="ECO:0000256" key="1">
    <source>
        <dbReference type="ARBA" id="ARBA00004383"/>
    </source>
</evidence>
<keyword evidence="3" id="KW-0813">Transport</keyword>
<dbReference type="Proteomes" id="UP000680714">
    <property type="component" value="Unassembled WGS sequence"/>
</dbReference>
<evidence type="ECO:0000313" key="14">
    <source>
        <dbReference type="Proteomes" id="UP000680714"/>
    </source>
</evidence>
<feature type="signal peptide" evidence="11">
    <location>
        <begin position="1"/>
        <end position="24"/>
    </location>
</feature>
<feature type="compositionally biased region" description="Pro residues" evidence="10">
    <location>
        <begin position="131"/>
        <end position="143"/>
    </location>
</feature>
<dbReference type="NCBIfam" id="TIGR01352">
    <property type="entry name" value="tonB_Cterm"/>
    <property type="match status" value="1"/>
</dbReference>
<keyword evidence="9" id="KW-0472">Membrane</keyword>
<comment type="caution">
    <text evidence="13">The sequence shown here is derived from an EMBL/GenBank/DDBJ whole genome shotgun (WGS) entry which is preliminary data.</text>
</comment>
<gene>
    <name evidence="13" type="ORF">KEC16_07090</name>
</gene>
<evidence type="ECO:0000256" key="9">
    <source>
        <dbReference type="ARBA" id="ARBA00023136"/>
    </source>
</evidence>
<dbReference type="PANTHER" id="PTHR33446:SF2">
    <property type="entry name" value="PROTEIN TONB"/>
    <property type="match status" value="1"/>
</dbReference>
<evidence type="ECO:0000256" key="8">
    <source>
        <dbReference type="ARBA" id="ARBA00022989"/>
    </source>
</evidence>
<evidence type="ECO:0000256" key="7">
    <source>
        <dbReference type="ARBA" id="ARBA00022927"/>
    </source>
</evidence>
<keyword evidence="8" id="KW-1133">Transmembrane helix</keyword>
<feature type="chain" id="PRO_5045403233" evidence="11">
    <location>
        <begin position="25"/>
        <end position="235"/>
    </location>
</feature>